<dbReference type="PANTHER" id="PTHR43844">
    <property type="entry name" value="METHIONINE SYNTHASE"/>
    <property type="match status" value="1"/>
</dbReference>
<dbReference type="InterPro" id="IPR038071">
    <property type="entry name" value="UROD/MetE-like_sf"/>
</dbReference>
<dbReference type="PATRIC" id="fig|883113.3.peg.309"/>
<dbReference type="AlphaFoldDB" id="H3NHG5"/>
<dbReference type="PANTHER" id="PTHR43844:SF1">
    <property type="entry name" value="METHIONINE SYNTHASE"/>
    <property type="match status" value="1"/>
</dbReference>
<proteinExistence type="predicted"/>
<dbReference type="STRING" id="883113.HMPREF9708_00304"/>
<comment type="caution">
    <text evidence="1">The sequence shown here is derived from an EMBL/GenBank/DDBJ whole genome shotgun (WGS) entry which is preliminary data.</text>
</comment>
<dbReference type="eggNOG" id="COG0620">
    <property type="taxonomic scope" value="Bacteria"/>
</dbReference>
<dbReference type="EMBL" id="AGEG01000002">
    <property type="protein sequence ID" value="EHR38220.1"/>
    <property type="molecule type" value="Genomic_DNA"/>
</dbReference>
<evidence type="ECO:0000313" key="2">
    <source>
        <dbReference type="Proteomes" id="UP000006190"/>
    </source>
</evidence>
<dbReference type="HOGENOM" id="CLU_058877_1_0_9"/>
<protein>
    <recommendedName>
        <fullName evidence="3">Cobalamin-independent methionine synthase MetE C-terminal/archaeal domain-containing protein</fullName>
    </recommendedName>
</protein>
<dbReference type="Gene3D" id="3.20.20.210">
    <property type="match status" value="1"/>
</dbReference>
<dbReference type="SUPFAM" id="SSF51726">
    <property type="entry name" value="UROD/MetE-like"/>
    <property type="match status" value="1"/>
</dbReference>
<name>H3NHG5_9LACT</name>
<keyword evidence="2" id="KW-1185">Reference proteome</keyword>
<dbReference type="Proteomes" id="UP000006190">
    <property type="component" value="Unassembled WGS sequence"/>
</dbReference>
<evidence type="ECO:0008006" key="3">
    <source>
        <dbReference type="Google" id="ProtNLM"/>
    </source>
</evidence>
<sequence>MTQSKRFLTVGSFLRPEPLLAYKRQIEVHDDIKYPFYDGLPGYLECENESVKEIVSQQIEAGLPEITDREFARSLWHLDFVWGLKGVRRYIADHGYFFEDDQKSQEYNYETRKDIGIEITGPILGKDHPFIQHFKRPRTWQKSKPSLN</sequence>
<evidence type="ECO:0000313" key="1">
    <source>
        <dbReference type="EMBL" id="EHR38220.1"/>
    </source>
</evidence>
<gene>
    <name evidence="1" type="ORF">HMPREF9708_00304</name>
</gene>
<reference evidence="1 2" key="1">
    <citation type="submission" date="2012-01" db="EMBL/GenBank/DDBJ databases">
        <title>The Genome Sequence of Facklamia languida CCUG 37842.</title>
        <authorList>
            <consortium name="The Broad Institute Genome Sequencing Platform"/>
            <person name="Earl A."/>
            <person name="Ward D."/>
            <person name="Feldgarden M."/>
            <person name="Gevers D."/>
            <person name="Huys G."/>
            <person name="Young S.K."/>
            <person name="Zeng Q."/>
            <person name="Gargeya S."/>
            <person name="Fitzgerald M."/>
            <person name="Haas B."/>
            <person name="Abouelleil A."/>
            <person name="Alvarado L."/>
            <person name="Arachchi H.M."/>
            <person name="Berlin A."/>
            <person name="Chapman S.B."/>
            <person name="Gearin G."/>
            <person name="Goldberg J."/>
            <person name="Griggs A."/>
            <person name="Gujja S."/>
            <person name="Hansen M."/>
            <person name="Heiman D."/>
            <person name="Howarth C."/>
            <person name="Larimer J."/>
            <person name="Lui A."/>
            <person name="MacDonald P.J.P."/>
            <person name="McCowen C."/>
            <person name="Montmayeur A."/>
            <person name="Murphy C."/>
            <person name="Neiman D."/>
            <person name="Pearson M."/>
            <person name="Priest M."/>
            <person name="Roberts A."/>
            <person name="Saif S."/>
            <person name="Shea T."/>
            <person name="Sisk P."/>
            <person name="Stolte C."/>
            <person name="Sykes S."/>
            <person name="Wortman J."/>
            <person name="Nusbaum C."/>
            <person name="Birren B."/>
        </authorList>
    </citation>
    <scope>NUCLEOTIDE SEQUENCE [LARGE SCALE GENOMIC DNA]</scope>
    <source>
        <strain evidence="1 2">CCUG 37842</strain>
    </source>
</reference>
<accession>H3NHG5</accession>
<organism evidence="1 2">
    <name type="scientific">Facklamia languida CCUG 37842</name>
    <dbReference type="NCBI Taxonomy" id="883113"/>
    <lineage>
        <taxon>Bacteria</taxon>
        <taxon>Bacillati</taxon>
        <taxon>Bacillota</taxon>
        <taxon>Bacilli</taxon>
        <taxon>Lactobacillales</taxon>
        <taxon>Aerococcaceae</taxon>
        <taxon>Facklamia</taxon>
    </lineage>
</organism>